<reference evidence="1 2" key="2">
    <citation type="submission" date="2018-03" db="EMBL/GenBank/DDBJ databases">
        <title>The ancient ancestry and fast evolution of plastids.</title>
        <authorList>
            <person name="Moore K.R."/>
            <person name="Magnabosco C."/>
            <person name="Momper L."/>
            <person name="Gold D.A."/>
            <person name="Bosak T."/>
            <person name="Fournier G.P."/>
        </authorList>
    </citation>
    <scope>NUCLEOTIDE SEQUENCE [LARGE SCALE GENOMIC DNA]</scope>
    <source>
        <strain evidence="1 2">ULC18</strain>
    </source>
</reference>
<dbReference type="EMBL" id="PVWK01000150">
    <property type="protein sequence ID" value="PSB24223.1"/>
    <property type="molecule type" value="Genomic_DNA"/>
</dbReference>
<reference evidence="2" key="1">
    <citation type="submission" date="2018-02" db="EMBL/GenBank/DDBJ databases">
        <authorList>
            <person name="Moore K."/>
            <person name="Momper L."/>
        </authorList>
    </citation>
    <scope>NUCLEOTIDE SEQUENCE [LARGE SCALE GENOMIC DNA]</scope>
    <source>
        <strain evidence="2">ULC18</strain>
    </source>
</reference>
<proteinExistence type="predicted"/>
<sequence>MRQAHNDRCSVLQARTVGYRGVLDLLFQPFSKKPDKGSGLILTDKQPGSETVPLALPLIVEAYFQ</sequence>
<comment type="caution">
    <text evidence="1">The sequence shown here is derived from an EMBL/GenBank/DDBJ whole genome shotgun (WGS) entry which is preliminary data.</text>
</comment>
<accession>A0A2T1DUN5</accession>
<dbReference type="Proteomes" id="UP000239576">
    <property type="component" value="Unassembled WGS sequence"/>
</dbReference>
<gene>
    <name evidence="1" type="ORF">C7B82_27870</name>
</gene>
<name>A0A2T1DUN5_9CYAN</name>
<keyword evidence="2" id="KW-1185">Reference proteome</keyword>
<evidence type="ECO:0000313" key="2">
    <source>
        <dbReference type="Proteomes" id="UP000239576"/>
    </source>
</evidence>
<dbReference type="AlphaFoldDB" id="A0A2T1DUN5"/>
<evidence type="ECO:0000313" key="1">
    <source>
        <dbReference type="EMBL" id="PSB24223.1"/>
    </source>
</evidence>
<protein>
    <submittedName>
        <fullName evidence="1">Uncharacterized protein</fullName>
    </submittedName>
</protein>
<organism evidence="1 2">
    <name type="scientific">Stenomitos frigidus ULC18</name>
    <dbReference type="NCBI Taxonomy" id="2107698"/>
    <lineage>
        <taxon>Bacteria</taxon>
        <taxon>Bacillati</taxon>
        <taxon>Cyanobacteriota</taxon>
        <taxon>Cyanophyceae</taxon>
        <taxon>Leptolyngbyales</taxon>
        <taxon>Leptolyngbyaceae</taxon>
        <taxon>Stenomitos</taxon>
    </lineage>
</organism>